<keyword evidence="1" id="KW-0472">Membrane</keyword>
<dbReference type="Proteomes" id="UP001229244">
    <property type="component" value="Unassembled WGS sequence"/>
</dbReference>
<evidence type="ECO:0000313" key="3">
    <source>
        <dbReference type="EMBL" id="MDQ0317451.1"/>
    </source>
</evidence>
<keyword evidence="1" id="KW-1133">Transmembrane helix</keyword>
<feature type="transmembrane region" description="Helical" evidence="1">
    <location>
        <begin position="20"/>
        <end position="41"/>
    </location>
</feature>
<accession>A0AAE3VTR0</accession>
<evidence type="ECO:0000259" key="2">
    <source>
        <dbReference type="Pfam" id="PF03703"/>
    </source>
</evidence>
<dbReference type="AlphaFoldDB" id="A0AAE3VTR0"/>
<gene>
    <name evidence="3" type="ORF">J2S73_003935</name>
</gene>
<dbReference type="EMBL" id="JAUSUL010000005">
    <property type="protein sequence ID" value="MDQ0317451.1"/>
    <property type="molecule type" value="Genomic_DNA"/>
</dbReference>
<dbReference type="RefSeq" id="WP_306887370.1">
    <property type="nucleotide sequence ID" value="NZ_JAUSUL010000005.1"/>
</dbReference>
<dbReference type="PANTHER" id="PTHR37938">
    <property type="entry name" value="BLL0215 PROTEIN"/>
    <property type="match status" value="1"/>
</dbReference>
<reference evidence="3" key="1">
    <citation type="submission" date="2023-07" db="EMBL/GenBank/DDBJ databases">
        <title>Genomic Encyclopedia of Type Strains, Phase IV (KMG-IV): sequencing the most valuable type-strain genomes for metagenomic binning, comparative biology and taxonomic classification.</title>
        <authorList>
            <person name="Goeker M."/>
        </authorList>
    </citation>
    <scope>NUCLEOTIDE SEQUENCE</scope>
    <source>
        <strain evidence="3">DSM 21202</strain>
    </source>
</reference>
<name>A0AAE3VTR0_9HYPH</name>
<sequence>MPVRYQAHPSMFKSRPLTFILCVILIPLGIGIVALVVWWLIHRTTTVTVDGDRVALDRGILSKEHTEIELQSIRTVKVDQSLPDRLLNVGTLRIYTAGDRPEMEVKGLPDPEALRAALRP</sequence>
<evidence type="ECO:0000313" key="4">
    <source>
        <dbReference type="Proteomes" id="UP001229244"/>
    </source>
</evidence>
<feature type="domain" description="YdbS-like PH" evidence="2">
    <location>
        <begin position="43"/>
        <end position="117"/>
    </location>
</feature>
<keyword evidence="1" id="KW-0812">Transmembrane</keyword>
<dbReference type="Pfam" id="PF03703">
    <property type="entry name" value="bPH_2"/>
    <property type="match status" value="1"/>
</dbReference>
<proteinExistence type="predicted"/>
<dbReference type="PANTHER" id="PTHR37938:SF1">
    <property type="entry name" value="BLL0215 PROTEIN"/>
    <property type="match status" value="1"/>
</dbReference>
<keyword evidence="4" id="KW-1185">Reference proteome</keyword>
<protein>
    <submittedName>
        <fullName evidence="3">Membrane protein YdbT with pleckstrin-like domain</fullName>
    </submittedName>
</protein>
<dbReference type="InterPro" id="IPR005182">
    <property type="entry name" value="YdbS-like_PH"/>
</dbReference>
<comment type="caution">
    <text evidence="3">The sequence shown here is derived from an EMBL/GenBank/DDBJ whole genome shotgun (WGS) entry which is preliminary data.</text>
</comment>
<evidence type="ECO:0000256" key="1">
    <source>
        <dbReference type="SAM" id="Phobius"/>
    </source>
</evidence>
<organism evidence="3 4">
    <name type="scientific">Amorphus orientalis</name>
    <dbReference type="NCBI Taxonomy" id="649198"/>
    <lineage>
        <taxon>Bacteria</taxon>
        <taxon>Pseudomonadati</taxon>
        <taxon>Pseudomonadota</taxon>
        <taxon>Alphaproteobacteria</taxon>
        <taxon>Hyphomicrobiales</taxon>
        <taxon>Amorphaceae</taxon>
        <taxon>Amorphus</taxon>
    </lineage>
</organism>